<evidence type="ECO:0000256" key="1">
    <source>
        <dbReference type="ARBA" id="ARBA00022491"/>
    </source>
</evidence>
<dbReference type="NCBIfam" id="NF007449">
    <property type="entry name" value="PRK10014.1"/>
    <property type="match status" value="1"/>
</dbReference>
<dbReference type="OrthoDB" id="9798934at2"/>
<organism evidence="6 7">
    <name type="scientific">Photobacterium lutimaris</name>
    <dbReference type="NCBI Taxonomy" id="388278"/>
    <lineage>
        <taxon>Bacteria</taxon>
        <taxon>Pseudomonadati</taxon>
        <taxon>Pseudomonadota</taxon>
        <taxon>Gammaproteobacteria</taxon>
        <taxon>Vibrionales</taxon>
        <taxon>Vibrionaceae</taxon>
        <taxon>Photobacterium</taxon>
    </lineage>
</organism>
<evidence type="ECO:0000256" key="2">
    <source>
        <dbReference type="ARBA" id="ARBA00023015"/>
    </source>
</evidence>
<dbReference type="SUPFAM" id="SSF53822">
    <property type="entry name" value="Periplasmic binding protein-like I"/>
    <property type="match status" value="1"/>
</dbReference>
<dbReference type="CDD" id="cd06289">
    <property type="entry name" value="PBP1_MalI-like"/>
    <property type="match status" value="1"/>
</dbReference>
<sequence length="342" mass="36769">MSQRKVKITDVAEYAGVSVSTVSLVLGNKGRISEATINKVNDAIKALGYVRNKAAANLRSNQSNLVGLVLKDITDPFYTEITAGFSQILEKHGFMLFLAQCGDSPERLEACVQSMLQQGVAGVAFSPLRGASQSVIDMLAQSEVPAVCVARATVNDDIDYVVPDNTLAAKLATQHLVEQGHRHIAYVGGQGDSLTRAERIGGYCTTLIQYGLPFKSEWIVECESSQKAAANTVQELLTQHPKITAILCHRPATALGAVYGVERANRTVGRDNYIGQQVALIGFDDVAEAELTHPPLTFMSSTAKDIGEQAGKRLVQKMKLSEQAQAVEMVVLAPELIIRGSA</sequence>
<dbReference type="SMART" id="SM00354">
    <property type="entry name" value="HTH_LACI"/>
    <property type="match status" value="1"/>
</dbReference>
<dbReference type="Gene3D" id="3.40.50.2300">
    <property type="match status" value="2"/>
</dbReference>
<comment type="caution">
    <text evidence="6">The sequence shown here is derived from an EMBL/GenBank/DDBJ whole genome shotgun (WGS) entry which is preliminary data.</text>
</comment>
<dbReference type="PROSITE" id="PS50932">
    <property type="entry name" value="HTH_LACI_2"/>
    <property type="match status" value="1"/>
</dbReference>
<dbReference type="Pfam" id="PF00532">
    <property type="entry name" value="Peripla_BP_1"/>
    <property type="match status" value="1"/>
</dbReference>
<name>A0A2T3IYM9_9GAMM</name>
<evidence type="ECO:0000256" key="4">
    <source>
        <dbReference type="ARBA" id="ARBA00023163"/>
    </source>
</evidence>
<dbReference type="AlphaFoldDB" id="A0A2T3IYM9"/>
<dbReference type="EMBL" id="PYMH01000005">
    <property type="protein sequence ID" value="PSU33704.1"/>
    <property type="molecule type" value="Genomic_DNA"/>
</dbReference>
<dbReference type="RefSeq" id="WP_107349337.1">
    <property type="nucleotide sequence ID" value="NZ_PYMH01000005.1"/>
</dbReference>
<evidence type="ECO:0000313" key="6">
    <source>
        <dbReference type="EMBL" id="PSU33704.1"/>
    </source>
</evidence>
<reference evidence="6 7" key="1">
    <citation type="submission" date="2018-03" db="EMBL/GenBank/DDBJ databases">
        <title>Whole genome sequencing of Histamine producing bacteria.</title>
        <authorList>
            <person name="Butler K."/>
        </authorList>
    </citation>
    <scope>NUCLEOTIDE SEQUENCE [LARGE SCALE GENOMIC DNA]</scope>
    <source>
        <strain evidence="6 7">JCM 13586</strain>
    </source>
</reference>
<evidence type="ECO:0000259" key="5">
    <source>
        <dbReference type="PROSITE" id="PS50932"/>
    </source>
</evidence>
<dbReference type="PANTHER" id="PTHR30146:SF148">
    <property type="entry name" value="HTH-TYPE TRANSCRIPTIONAL REPRESSOR PURR-RELATED"/>
    <property type="match status" value="1"/>
</dbReference>
<dbReference type="SUPFAM" id="SSF47413">
    <property type="entry name" value="lambda repressor-like DNA-binding domains"/>
    <property type="match status" value="1"/>
</dbReference>
<dbReference type="PROSITE" id="PS00356">
    <property type="entry name" value="HTH_LACI_1"/>
    <property type="match status" value="1"/>
</dbReference>
<keyword evidence="7" id="KW-1185">Reference proteome</keyword>
<evidence type="ECO:0000256" key="3">
    <source>
        <dbReference type="ARBA" id="ARBA00023125"/>
    </source>
</evidence>
<proteinExistence type="predicted"/>
<keyword evidence="3" id="KW-0238">DNA-binding</keyword>
<dbReference type="CDD" id="cd01392">
    <property type="entry name" value="HTH_LacI"/>
    <property type="match status" value="1"/>
</dbReference>
<keyword evidence="4" id="KW-0804">Transcription</keyword>
<dbReference type="InterPro" id="IPR001761">
    <property type="entry name" value="Peripla_BP/Lac1_sug-bd_dom"/>
</dbReference>
<protein>
    <submittedName>
        <fullName evidence="6">Mal regulon transcriptional regulator MalI</fullName>
    </submittedName>
</protein>
<accession>A0A2T3IYM9</accession>
<dbReference type="Gene3D" id="1.10.260.40">
    <property type="entry name" value="lambda repressor-like DNA-binding domains"/>
    <property type="match status" value="1"/>
</dbReference>
<dbReference type="InterPro" id="IPR028082">
    <property type="entry name" value="Peripla_BP_I"/>
</dbReference>
<dbReference type="Proteomes" id="UP000241222">
    <property type="component" value="Unassembled WGS sequence"/>
</dbReference>
<keyword evidence="1" id="KW-0678">Repressor</keyword>
<keyword evidence="2" id="KW-0805">Transcription regulation</keyword>
<dbReference type="InterPro" id="IPR000843">
    <property type="entry name" value="HTH_LacI"/>
</dbReference>
<dbReference type="PANTHER" id="PTHR30146">
    <property type="entry name" value="LACI-RELATED TRANSCRIPTIONAL REPRESSOR"/>
    <property type="match status" value="1"/>
</dbReference>
<evidence type="ECO:0000313" key="7">
    <source>
        <dbReference type="Proteomes" id="UP000241222"/>
    </source>
</evidence>
<dbReference type="Pfam" id="PF00356">
    <property type="entry name" value="LacI"/>
    <property type="match status" value="1"/>
</dbReference>
<gene>
    <name evidence="6" type="ORF">C9I99_13125</name>
</gene>
<feature type="domain" description="HTH lacI-type" evidence="5">
    <location>
        <begin position="6"/>
        <end position="60"/>
    </location>
</feature>
<dbReference type="GO" id="GO:0000976">
    <property type="term" value="F:transcription cis-regulatory region binding"/>
    <property type="evidence" value="ECO:0007669"/>
    <property type="project" value="TreeGrafter"/>
</dbReference>
<dbReference type="InterPro" id="IPR010982">
    <property type="entry name" value="Lambda_DNA-bd_dom_sf"/>
</dbReference>
<dbReference type="GO" id="GO:0003700">
    <property type="term" value="F:DNA-binding transcription factor activity"/>
    <property type="evidence" value="ECO:0007669"/>
    <property type="project" value="TreeGrafter"/>
</dbReference>